<protein>
    <recommendedName>
        <fullName evidence="4">Secreted protein</fullName>
    </recommendedName>
</protein>
<gene>
    <name evidence="2" type="ORF">EAG_09386</name>
</gene>
<dbReference type="Proteomes" id="UP000000311">
    <property type="component" value="Unassembled WGS sequence"/>
</dbReference>
<sequence length="112" mass="12703">MSAKVRKGKIMSARLLVLLCTLCGPTTRCACTLYEMLFLFRQLRYVRNSHEFFFFLACLTGRNPNQKADLGLADASVFVQPFWVLLGACQFESGINKLVSVLKLFVKIAYKI</sequence>
<evidence type="ECO:0000256" key="1">
    <source>
        <dbReference type="SAM" id="SignalP"/>
    </source>
</evidence>
<accession>E2B0S5</accession>
<proteinExistence type="predicted"/>
<evidence type="ECO:0000313" key="2">
    <source>
        <dbReference type="EMBL" id="EFN60747.1"/>
    </source>
</evidence>
<dbReference type="EMBL" id="GL444666">
    <property type="protein sequence ID" value="EFN60747.1"/>
    <property type="molecule type" value="Genomic_DNA"/>
</dbReference>
<organism evidence="3">
    <name type="scientific">Camponotus floridanus</name>
    <name type="common">Florida carpenter ant</name>
    <dbReference type="NCBI Taxonomy" id="104421"/>
    <lineage>
        <taxon>Eukaryota</taxon>
        <taxon>Metazoa</taxon>
        <taxon>Ecdysozoa</taxon>
        <taxon>Arthropoda</taxon>
        <taxon>Hexapoda</taxon>
        <taxon>Insecta</taxon>
        <taxon>Pterygota</taxon>
        <taxon>Neoptera</taxon>
        <taxon>Endopterygota</taxon>
        <taxon>Hymenoptera</taxon>
        <taxon>Apocrita</taxon>
        <taxon>Aculeata</taxon>
        <taxon>Formicoidea</taxon>
        <taxon>Formicidae</taxon>
        <taxon>Formicinae</taxon>
        <taxon>Camponotus</taxon>
    </lineage>
</organism>
<dbReference type="AlphaFoldDB" id="E2B0S5"/>
<keyword evidence="1" id="KW-0732">Signal</keyword>
<dbReference type="InParanoid" id="E2B0S5"/>
<name>E2B0S5_CAMFO</name>
<evidence type="ECO:0000313" key="3">
    <source>
        <dbReference type="Proteomes" id="UP000000311"/>
    </source>
</evidence>
<feature type="signal peptide" evidence="1">
    <location>
        <begin position="1"/>
        <end position="29"/>
    </location>
</feature>
<reference evidence="2 3" key="1">
    <citation type="journal article" date="2010" name="Science">
        <title>Genomic comparison of the ants Camponotus floridanus and Harpegnathos saltator.</title>
        <authorList>
            <person name="Bonasio R."/>
            <person name="Zhang G."/>
            <person name="Ye C."/>
            <person name="Mutti N.S."/>
            <person name="Fang X."/>
            <person name="Qin N."/>
            <person name="Donahue G."/>
            <person name="Yang P."/>
            <person name="Li Q."/>
            <person name="Li C."/>
            <person name="Zhang P."/>
            <person name="Huang Z."/>
            <person name="Berger S.L."/>
            <person name="Reinberg D."/>
            <person name="Wang J."/>
            <person name="Liebig J."/>
        </authorList>
    </citation>
    <scope>NUCLEOTIDE SEQUENCE [LARGE SCALE GENOMIC DNA]</scope>
    <source>
        <strain evidence="3">C129</strain>
    </source>
</reference>
<keyword evidence="3" id="KW-1185">Reference proteome</keyword>
<evidence type="ECO:0008006" key="4">
    <source>
        <dbReference type="Google" id="ProtNLM"/>
    </source>
</evidence>
<feature type="chain" id="PRO_5003157055" description="Secreted protein" evidence="1">
    <location>
        <begin position="30"/>
        <end position="112"/>
    </location>
</feature>